<dbReference type="Ensembl" id="ENSACAT00000028100.2">
    <property type="protein sequence ID" value="ENSACAP00000020477.2"/>
    <property type="gene ID" value="ENSACAG00000024761.2"/>
</dbReference>
<reference evidence="7" key="2">
    <citation type="submission" date="2025-08" db="UniProtKB">
        <authorList>
            <consortium name="Ensembl"/>
        </authorList>
    </citation>
    <scope>IDENTIFICATION</scope>
</reference>
<dbReference type="Pfam" id="PF06337">
    <property type="entry name" value="DUSP"/>
    <property type="match status" value="1"/>
</dbReference>
<reference evidence="7" key="1">
    <citation type="submission" date="2009-12" db="EMBL/GenBank/DDBJ databases">
        <title>The Genome Sequence of Anolis carolinensis (Green Anole Lizard).</title>
        <authorList>
            <consortium name="The Genome Sequencing Platform"/>
            <person name="Di Palma F."/>
            <person name="Alfoldi J."/>
            <person name="Heiman D."/>
            <person name="Young S."/>
            <person name="Grabherr M."/>
            <person name="Johnson J."/>
            <person name="Lander E.S."/>
            <person name="Lindblad-Toh K."/>
        </authorList>
    </citation>
    <scope>NUCLEOTIDE SEQUENCE [LARGE SCALE GENOMIC DNA]</scope>
    <source>
        <strain evidence="7">JBL SC #1</strain>
    </source>
</reference>
<dbReference type="FunFam" id="3.30.2230.10:FF:000003">
    <property type="entry name" value="ubiquitin carboxyl-terminal hydrolase 15 isoform X1"/>
    <property type="match status" value="1"/>
</dbReference>
<accession>H9GU39</accession>
<name>H9GU39_ANOCA</name>
<keyword evidence="4" id="KW-0788">Thiol protease</keyword>
<evidence type="ECO:0000256" key="4">
    <source>
        <dbReference type="ARBA" id="ARBA00022807"/>
    </source>
</evidence>
<keyword evidence="3" id="KW-0833">Ubl conjugation pathway</keyword>
<dbReference type="InterPro" id="IPR006615">
    <property type="entry name" value="Pept_C19_DUSP"/>
</dbReference>
<keyword evidence="4" id="KW-0645">Protease</keyword>
<feature type="domain" description="DUSP" evidence="6">
    <location>
        <begin position="100"/>
        <end position="211"/>
    </location>
</feature>
<dbReference type="SUPFAM" id="SSF143791">
    <property type="entry name" value="DUSP-like"/>
    <property type="match status" value="1"/>
</dbReference>
<dbReference type="AlphaFoldDB" id="H9GU39"/>
<dbReference type="GO" id="GO:0004843">
    <property type="term" value="F:cysteine-type deubiquitinase activity"/>
    <property type="evidence" value="ECO:0007669"/>
    <property type="project" value="UniProtKB-EC"/>
</dbReference>
<evidence type="ECO:0000256" key="3">
    <source>
        <dbReference type="ARBA" id="ARBA00022786"/>
    </source>
</evidence>
<evidence type="ECO:0000256" key="2">
    <source>
        <dbReference type="ARBA" id="ARBA00012759"/>
    </source>
</evidence>
<sequence>MATKRQEKITMSEAMMKYQLEMKKLELEAQDKERQAQMEKMKLEKELEDKEKQRQAQIELKKMEIEWEKQKLTLSQPSVVTQPGAPSDLALKRFPKYTKEDVKMQRTELAPLLKMPLCPGDSWCLIDYKWFKKWQRYVGFESWDLYYAGKPDHYPGPIDNAKLFEDSETQTLKKYRMNGVDYEVIPIEAWNELVNWYGCMEGQRPIERTVVEYGKYFKCCKVEVYPLESKPSQNNDSVNLVSSQFKQAEDSVEDGGIVNLQKILSESQIEIHYVAEVNKAPVALIPVQYHRDTGVEQAEVIGGLEVPVINENDLFEHREEINTVIKSNGLKSDCAFTKDLPEKDGNMKLLGANRKNNVVPSKDEKEDEVLREFWEMTDSICSLVTSVVTTSTEHGQQVWPEEKLPQENTKFDPVELLCTGEPKGPTNTPKKMDILSLRVIANHNELRSKWILVFNGESSENFNAAEIGSFNYHQFTFDVPQKCLDYVLQDFLNDSWKFRKRLFGTERVHCVAGKDECNCPQQHVNLWNAPQSETPRNCTNWAGEEDCYELDKVSGRCFGPVYK</sequence>
<evidence type="ECO:0000313" key="7">
    <source>
        <dbReference type="Ensembl" id="ENSACAP00000020477.2"/>
    </source>
</evidence>
<evidence type="ECO:0000256" key="1">
    <source>
        <dbReference type="ARBA" id="ARBA00000707"/>
    </source>
</evidence>
<feature type="coiled-coil region" evidence="5">
    <location>
        <begin position="8"/>
        <end position="60"/>
    </location>
</feature>
<dbReference type="SMART" id="SM00695">
    <property type="entry name" value="DUSP"/>
    <property type="match status" value="1"/>
</dbReference>
<dbReference type="GeneTree" id="ENSGT00940000156645"/>
<dbReference type="InterPro" id="IPR035927">
    <property type="entry name" value="DUSP-like_sf"/>
</dbReference>
<keyword evidence="4" id="KW-0378">Hydrolase</keyword>
<dbReference type="Gene3D" id="3.30.2230.10">
    <property type="entry name" value="DUSP-like"/>
    <property type="match status" value="1"/>
</dbReference>
<reference evidence="7" key="3">
    <citation type="submission" date="2025-09" db="UniProtKB">
        <authorList>
            <consortium name="Ensembl"/>
        </authorList>
    </citation>
    <scope>IDENTIFICATION</scope>
</reference>
<organism evidence="7 8">
    <name type="scientific">Anolis carolinensis</name>
    <name type="common">Green anole</name>
    <name type="synonym">American chameleon</name>
    <dbReference type="NCBI Taxonomy" id="28377"/>
    <lineage>
        <taxon>Eukaryota</taxon>
        <taxon>Metazoa</taxon>
        <taxon>Chordata</taxon>
        <taxon>Craniata</taxon>
        <taxon>Vertebrata</taxon>
        <taxon>Euteleostomi</taxon>
        <taxon>Lepidosauria</taxon>
        <taxon>Squamata</taxon>
        <taxon>Bifurcata</taxon>
        <taxon>Unidentata</taxon>
        <taxon>Episquamata</taxon>
        <taxon>Toxicofera</taxon>
        <taxon>Iguania</taxon>
        <taxon>Dactyloidae</taxon>
        <taxon>Anolis</taxon>
    </lineage>
</organism>
<dbReference type="EC" id="3.4.19.12" evidence="2"/>
<dbReference type="PROSITE" id="PS51283">
    <property type="entry name" value="DUSP"/>
    <property type="match status" value="1"/>
</dbReference>
<evidence type="ECO:0000259" key="6">
    <source>
        <dbReference type="PROSITE" id="PS51283"/>
    </source>
</evidence>
<dbReference type="HOGENOM" id="CLU_077155_0_0_1"/>
<dbReference type="eggNOG" id="KOG1870">
    <property type="taxonomic scope" value="Eukaryota"/>
</dbReference>
<comment type="catalytic activity">
    <reaction evidence="1">
        <text>Thiol-dependent hydrolysis of ester, thioester, amide, peptide and isopeptide bonds formed by the C-terminal Gly of ubiquitin (a 76-residue protein attached to proteins as an intracellular targeting signal).</text>
        <dbReference type="EC" id="3.4.19.12"/>
    </reaction>
</comment>
<dbReference type="InParanoid" id="H9GU39"/>
<dbReference type="Proteomes" id="UP000001646">
    <property type="component" value="Unplaced"/>
</dbReference>
<dbReference type="STRING" id="28377.ENSACAP00000020477"/>
<evidence type="ECO:0000256" key="5">
    <source>
        <dbReference type="SAM" id="Coils"/>
    </source>
</evidence>
<protein>
    <recommendedName>
        <fullName evidence="2">ubiquitinyl hydrolase 1</fullName>
        <ecNumber evidence="2">3.4.19.12</ecNumber>
    </recommendedName>
</protein>
<proteinExistence type="predicted"/>
<evidence type="ECO:0000313" key="8">
    <source>
        <dbReference type="Proteomes" id="UP000001646"/>
    </source>
</evidence>
<keyword evidence="8" id="KW-1185">Reference proteome</keyword>
<keyword evidence="5" id="KW-0175">Coiled coil</keyword>